<evidence type="ECO:0000259" key="1">
    <source>
        <dbReference type="PROSITE" id="PS50943"/>
    </source>
</evidence>
<sequence length="94" mass="10812">MSEVNPRVYNRWERGLATPQFDTVVRIADILQVTLDELAGRTPAAAEPRIHNQELLNLYQQVDSLPDAEQQALIPVIDSFVRKTQVQKVMSRRR</sequence>
<dbReference type="PROSITE" id="PS50943">
    <property type="entry name" value="HTH_CROC1"/>
    <property type="match status" value="1"/>
</dbReference>
<dbReference type="RefSeq" id="WP_169488244.1">
    <property type="nucleotide sequence ID" value="NZ_JABBGJ010000030.1"/>
</dbReference>
<reference evidence="2 3" key="1">
    <citation type="submission" date="2020-04" db="EMBL/GenBank/DDBJ databases">
        <title>Paraburkholderia sp. RP-4-7 isolated from soil.</title>
        <authorList>
            <person name="Dahal R.H."/>
        </authorList>
    </citation>
    <scope>NUCLEOTIDE SEQUENCE [LARGE SCALE GENOMIC DNA]</scope>
    <source>
        <strain evidence="2 3">RP-4-7</strain>
    </source>
</reference>
<dbReference type="AlphaFoldDB" id="A0A848IMJ9"/>
<organism evidence="2 3">
    <name type="scientific">Paraburkholderia polaris</name>
    <dbReference type="NCBI Taxonomy" id="2728848"/>
    <lineage>
        <taxon>Bacteria</taxon>
        <taxon>Pseudomonadati</taxon>
        <taxon>Pseudomonadota</taxon>
        <taxon>Betaproteobacteria</taxon>
        <taxon>Burkholderiales</taxon>
        <taxon>Burkholderiaceae</taxon>
        <taxon>Paraburkholderia</taxon>
    </lineage>
</organism>
<gene>
    <name evidence="2" type="ORF">HHL24_26135</name>
</gene>
<dbReference type="GO" id="GO:0003677">
    <property type="term" value="F:DNA binding"/>
    <property type="evidence" value="ECO:0007669"/>
    <property type="project" value="InterPro"/>
</dbReference>
<dbReference type="Pfam" id="PF01381">
    <property type="entry name" value="HTH_3"/>
    <property type="match status" value="1"/>
</dbReference>
<dbReference type="EMBL" id="JABBGJ010000030">
    <property type="protein sequence ID" value="NMM01409.1"/>
    <property type="molecule type" value="Genomic_DNA"/>
</dbReference>
<name>A0A848IMJ9_9BURK</name>
<evidence type="ECO:0000313" key="2">
    <source>
        <dbReference type="EMBL" id="NMM01409.1"/>
    </source>
</evidence>
<comment type="caution">
    <text evidence="2">The sequence shown here is derived from an EMBL/GenBank/DDBJ whole genome shotgun (WGS) entry which is preliminary data.</text>
</comment>
<dbReference type="CDD" id="cd00093">
    <property type="entry name" value="HTH_XRE"/>
    <property type="match status" value="1"/>
</dbReference>
<dbReference type="Gene3D" id="1.10.260.40">
    <property type="entry name" value="lambda repressor-like DNA-binding domains"/>
    <property type="match status" value="1"/>
</dbReference>
<keyword evidence="3" id="KW-1185">Reference proteome</keyword>
<feature type="domain" description="HTH cro/C1-type" evidence="1">
    <location>
        <begin position="1"/>
        <end position="38"/>
    </location>
</feature>
<dbReference type="InterPro" id="IPR001387">
    <property type="entry name" value="Cro/C1-type_HTH"/>
</dbReference>
<proteinExistence type="predicted"/>
<accession>A0A848IMJ9</accession>
<dbReference type="SUPFAM" id="SSF47413">
    <property type="entry name" value="lambda repressor-like DNA-binding domains"/>
    <property type="match status" value="1"/>
</dbReference>
<evidence type="ECO:0000313" key="3">
    <source>
        <dbReference type="Proteomes" id="UP000544134"/>
    </source>
</evidence>
<dbReference type="InterPro" id="IPR010982">
    <property type="entry name" value="Lambda_DNA-bd_dom_sf"/>
</dbReference>
<dbReference type="Proteomes" id="UP000544134">
    <property type="component" value="Unassembled WGS sequence"/>
</dbReference>
<protein>
    <submittedName>
        <fullName evidence="2">Helix-turn-helix transcriptional regulator</fullName>
    </submittedName>
</protein>